<name>A0ABY4ZTG1_9CAUL</name>
<feature type="domain" description="OmpR/PhoB-type" evidence="7">
    <location>
        <begin position="123"/>
        <end position="219"/>
    </location>
</feature>
<dbReference type="InterPro" id="IPR016032">
    <property type="entry name" value="Sig_transdc_resp-reg_C-effctor"/>
</dbReference>
<dbReference type="PANTHER" id="PTHR48111">
    <property type="entry name" value="REGULATOR OF RPOS"/>
    <property type="match status" value="1"/>
</dbReference>
<dbReference type="InterPro" id="IPR036388">
    <property type="entry name" value="WH-like_DNA-bd_sf"/>
</dbReference>
<dbReference type="PANTHER" id="PTHR48111:SF67">
    <property type="entry name" value="TRANSCRIPTIONAL REGULATORY PROTEIN TCTD"/>
    <property type="match status" value="1"/>
</dbReference>
<dbReference type="InterPro" id="IPR011006">
    <property type="entry name" value="CheY-like_superfamily"/>
</dbReference>
<accession>A0ABY4ZTG1</accession>
<keyword evidence="1" id="KW-0805">Transcription regulation</keyword>
<dbReference type="PROSITE" id="PS51755">
    <property type="entry name" value="OMPR_PHOB"/>
    <property type="match status" value="1"/>
</dbReference>
<dbReference type="EMBL" id="CP096040">
    <property type="protein sequence ID" value="USQ95211.1"/>
    <property type="molecule type" value="Genomic_DNA"/>
</dbReference>
<evidence type="ECO:0000313" key="9">
    <source>
        <dbReference type="Proteomes" id="UP001057520"/>
    </source>
</evidence>
<evidence type="ECO:0000256" key="2">
    <source>
        <dbReference type="ARBA" id="ARBA00023125"/>
    </source>
</evidence>
<dbReference type="SMART" id="SM00448">
    <property type="entry name" value="REC"/>
    <property type="match status" value="1"/>
</dbReference>
<dbReference type="CDD" id="cd00383">
    <property type="entry name" value="trans_reg_C"/>
    <property type="match status" value="1"/>
</dbReference>
<dbReference type="InterPro" id="IPR001789">
    <property type="entry name" value="Sig_transdc_resp-reg_receiver"/>
</dbReference>
<keyword evidence="3" id="KW-0804">Transcription</keyword>
<dbReference type="SUPFAM" id="SSF52172">
    <property type="entry name" value="CheY-like"/>
    <property type="match status" value="1"/>
</dbReference>
<feature type="modified residue" description="4-aspartylphosphate" evidence="4">
    <location>
        <position position="50"/>
    </location>
</feature>
<dbReference type="Pfam" id="PF00072">
    <property type="entry name" value="Response_reg"/>
    <property type="match status" value="1"/>
</dbReference>
<evidence type="ECO:0000259" key="7">
    <source>
        <dbReference type="PROSITE" id="PS51755"/>
    </source>
</evidence>
<evidence type="ECO:0000256" key="3">
    <source>
        <dbReference type="ARBA" id="ARBA00023163"/>
    </source>
</evidence>
<protein>
    <submittedName>
        <fullName evidence="8">Response regulator transcription factor</fullName>
    </submittedName>
</protein>
<keyword evidence="2 5" id="KW-0238">DNA-binding</keyword>
<dbReference type="Pfam" id="PF00486">
    <property type="entry name" value="Trans_reg_C"/>
    <property type="match status" value="1"/>
</dbReference>
<evidence type="ECO:0000256" key="4">
    <source>
        <dbReference type="PROSITE-ProRule" id="PRU00169"/>
    </source>
</evidence>
<organism evidence="8 9">
    <name type="scientific">Caulobacter segnis</name>
    <dbReference type="NCBI Taxonomy" id="88688"/>
    <lineage>
        <taxon>Bacteria</taxon>
        <taxon>Pseudomonadati</taxon>
        <taxon>Pseudomonadota</taxon>
        <taxon>Alphaproteobacteria</taxon>
        <taxon>Caulobacterales</taxon>
        <taxon>Caulobacteraceae</taxon>
        <taxon>Caulobacter</taxon>
    </lineage>
</organism>
<reference evidence="8 9" key="1">
    <citation type="submission" date="2022-04" db="EMBL/GenBank/DDBJ databases">
        <title>Genome sequence of soybean root-associated Caulobacter segnis RL271.</title>
        <authorList>
            <person name="Longley R."/>
            <person name="Bonito G."/>
            <person name="Trigodet F."/>
            <person name="Crosson S."/>
            <person name="Fiebig A."/>
        </authorList>
    </citation>
    <scope>NUCLEOTIDE SEQUENCE [LARGE SCALE GENOMIC DNA]</scope>
    <source>
        <strain evidence="8 9">RL271</strain>
    </source>
</reference>
<keyword evidence="9" id="KW-1185">Reference proteome</keyword>
<dbReference type="PROSITE" id="PS50110">
    <property type="entry name" value="RESPONSE_REGULATORY"/>
    <property type="match status" value="1"/>
</dbReference>
<feature type="DNA-binding region" description="OmpR/PhoB-type" evidence="5">
    <location>
        <begin position="123"/>
        <end position="219"/>
    </location>
</feature>
<feature type="domain" description="Response regulatory" evidence="6">
    <location>
        <begin position="2"/>
        <end position="115"/>
    </location>
</feature>
<proteinExistence type="predicted"/>
<gene>
    <name evidence="8" type="ORF">MZV50_22100</name>
</gene>
<evidence type="ECO:0000313" key="8">
    <source>
        <dbReference type="EMBL" id="USQ95211.1"/>
    </source>
</evidence>
<dbReference type="SMART" id="SM00862">
    <property type="entry name" value="Trans_reg_C"/>
    <property type="match status" value="1"/>
</dbReference>
<sequence length="219" mass="24190">MRLLFVEDDEALGRGVVAFLRSENFTVDWVTDGETALEQQAEPYSVIVLDLGLPDISGLDVLVRLRRAGNRTPLLILTARDALKDRVSGLDLGADDYMLKPFEPEELAARVRALARRRGGDPSPTLSVGNLTIDRNGARAYVDGRDLELRRREHTVLLVLAANAGKIVTRQRLIGEVFGHDDEAGPNALDVYVGRVRRKLEPNGPKITTLRGQGYLLEP</sequence>
<evidence type="ECO:0000256" key="1">
    <source>
        <dbReference type="ARBA" id="ARBA00023015"/>
    </source>
</evidence>
<dbReference type="InterPro" id="IPR039420">
    <property type="entry name" value="WalR-like"/>
</dbReference>
<dbReference type="SUPFAM" id="SSF46894">
    <property type="entry name" value="C-terminal effector domain of the bipartite response regulators"/>
    <property type="match status" value="1"/>
</dbReference>
<evidence type="ECO:0000256" key="5">
    <source>
        <dbReference type="PROSITE-ProRule" id="PRU01091"/>
    </source>
</evidence>
<dbReference type="Proteomes" id="UP001057520">
    <property type="component" value="Chromosome"/>
</dbReference>
<dbReference type="Gene3D" id="6.10.250.690">
    <property type="match status" value="1"/>
</dbReference>
<dbReference type="InterPro" id="IPR001867">
    <property type="entry name" value="OmpR/PhoB-type_DNA-bd"/>
</dbReference>
<keyword evidence="4" id="KW-0597">Phosphoprotein</keyword>
<dbReference type="Gene3D" id="1.10.10.10">
    <property type="entry name" value="Winged helix-like DNA-binding domain superfamily/Winged helix DNA-binding domain"/>
    <property type="match status" value="1"/>
</dbReference>
<evidence type="ECO:0000259" key="6">
    <source>
        <dbReference type="PROSITE" id="PS50110"/>
    </source>
</evidence>
<dbReference type="Gene3D" id="3.40.50.2300">
    <property type="match status" value="1"/>
</dbReference>